<evidence type="ECO:0000313" key="10">
    <source>
        <dbReference type="Proteomes" id="UP001232973"/>
    </source>
</evidence>
<dbReference type="Proteomes" id="UP001232973">
    <property type="component" value="Unassembled WGS sequence"/>
</dbReference>
<evidence type="ECO:0000256" key="4">
    <source>
        <dbReference type="ARBA" id="ARBA00022982"/>
    </source>
</evidence>
<keyword evidence="10" id="KW-1185">Reference proteome</keyword>
<keyword evidence="7" id="KW-0732">Signal</keyword>
<evidence type="ECO:0000256" key="5">
    <source>
        <dbReference type="ARBA" id="ARBA00023004"/>
    </source>
</evidence>
<evidence type="ECO:0000256" key="7">
    <source>
        <dbReference type="SAM" id="SignalP"/>
    </source>
</evidence>
<dbReference type="PANTHER" id="PTHR37823">
    <property type="entry name" value="CYTOCHROME C-553-LIKE"/>
    <property type="match status" value="1"/>
</dbReference>
<dbReference type="RefSeq" id="WP_407654013.1">
    <property type="nucleotide sequence ID" value="NZ_CP067097.1"/>
</dbReference>
<evidence type="ECO:0000313" key="9">
    <source>
        <dbReference type="EMBL" id="MDQ0189689.1"/>
    </source>
</evidence>
<name>A0ABT9XHA7_9BACL</name>
<dbReference type="InterPro" id="IPR009056">
    <property type="entry name" value="Cyt_c-like_dom"/>
</dbReference>
<keyword evidence="1" id="KW-0813">Transport</keyword>
<accession>A0ABT9XHA7</accession>
<dbReference type="EMBL" id="JAUSTP010000009">
    <property type="protein sequence ID" value="MDQ0189689.1"/>
    <property type="molecule type" value="Genomic_DNA"/>
</dbReference>
<dbReference type="InterPro" id="IPR051811">
    <property type="entry name" value="Cytochrome_c550/c551-like"/>
</dbReference>
<evidence type="ECO:0000256" key="6">
    <source>
        <dbReference type="PROSITE-ProRule" id="PRU00433"/>
    </source>
</evidence>
<reference evidence="9 10" key="1">
    <citation type="submission" date="2023-07" db="EMBL/GenBank/DDBJ databases">
        <title>Genomic Encyclopedia of Type Strains, Phase IV (KMG-IV): sequencing the most valuable type-strain genomes for metagenomic binning, comparative biology and taxonomic classification.</title>
        <authorList>
            <person name="Goeker M."/>
        </authorList>
    </citation>
    <scope>NUCLEOTIDE SEQUENCE [LARGE SCALE GENOMIC DNA]</scope>
    <source>
        <strain evidence="9 10">DSM 4006</strain>
    </source>
</reference>
<sequence length="113" mass="12179">MRRVALCLFFFSVCLVFNTGCGTRQTILDTDSHNGFSDAVQLFQTNCESCHGDNLQGGIGPSLQHVGSSLTLDQIEHQINVGGGPMPGYGPTNQAILTTQQIHTLAVWLSSKK</sequence>
<evidence type="ECO:0000256" key="2">
    <source>
        <dbReference type="ARBA" id="ARBA00022617"/>
    </source>
</evidence>
<dbReference type="PANTHER" id="PTHR37823:SF4">
    <property type="entry name" value="MENAQUINOL-CYTOCHROME C REDUCTASE CYTOCHROME B_C SUBUNIT"/>
    <property type="match status" value="1"/>
</dbReference>
<organism evidence="9 10">
    <name type="scientific">Alicyclobacillus cycloheptanicus</name>
    <dbReference type="NCBI Taxonomy" id="1457"/>
    <lineage>
        <taxon>Bacteria</taxon>
        <taxon>Bacillati</taxon>
        <taxon>Bacillota</taxon>
        <taxon>Bacilli</taxon>
        <taxon>Bacillales</taxon>
        <taxon>Alicyclobacillaceae</taxon>
        <taxon>Alicyclobacillus</taxon>
    </lineage>
</organism>
<evidence type="ECO:0000259" key="8">
    <source>
        <dbReference type="PROSITE" id="PS51007"/>
    </source>
</evidence>
<dbReference type="Pfam" id="PF13442">
    <property type="entry name" value="Cytochrome_CBB3"/>
    <property type="match status" value="1"/>
</dbReference>
<feature type="domain" description="Cytochrome c" evidence="8">
    <location>
        <begin position="34"/>
        <end position="113"/>
    </location>
</feature>
<feature type="signal peptide" evidence="7">
    <location>
        <begin position="1"/>
        <end position="19"/>
    </location>
</feature>
<protein>
    <submittedName>
        <fullName evidence="9">Cytochrome c551</fullName>
    </submittedName>
</protein>
<evidence type="ECO:0000256" key="3">
    <source>
        <dbReference type="ARBA" id="ARBA00022723"/>
    </source>
</evidence>
<dbReference type="Gene3D" id="1.10.760.10">
    <property type="entry name" value="Cytochrome c-like domain"/>
    <property type="match status" value="1"/>
</dbReference>
<evidence type="ECO:0000256" key="1">
    <source>
        <dbReference type="ARBA" id="ARBA00022448"/>
    </source>
</evidence>
<dbReference type="InterPro" id="IPR036909">
    <property type="entry name" value="Cyt_c-like_dom_sf"/>
</dbReference>
<proteinExistence type="predicted"/>
<gene>
    <name evidence="9" type="ORF">J2S03_001534</name>
</gene>
<comment type="caution">
    <text evidence="9">The sequence shown here is derived from an EMBL/GenBank/DDBJ whole genome shotgun (WGS) entry which is preliminary data.</text>
</comment>
<keyword evidence="3 6" id="KW-0479">Metal-binding</keyword>
<keyword evidence="5 6" id="KW-0408">Iron</keyword>
<keyword evidence="4" id="KW-0249">Electron transport</keyword>
<dbReference type="SUPFAM" id="SSF46626">
    <property type="entry name" value="Cytochrome c"/>
    <property type="match status" value="1"/>
</dbReference>
<keyword evidence="2 6" id="KW-0349">Heme</keyword>
<dbReference type="PROSITE" id="PS51007">
    <property type="entry name" value="CYTC"/>
    <property type="match status" value="1"/>
</dbReference>
<feature type="chain" id="PRO_5046234781" evidence="7">
    <location>
        <begin position="20"/>
        <end position="113"/>
    </location>
</feature>